<evidence type="ECO:0000259" key="19">
    <source>
        <dbReference type="PROSITE" id="PS50853"/>
    </source>
</evidence>
<keyword evidence="8 17" id="KW-0472">Membrane</keyword>
<dbReference type="InterPro" id="IPR036179">
    <property type="entry name" value="Ig-like_dom_sf"/>
</dbReference>
<dbReference type="EMBL" id="LNIX01000002">
    <property type="protein sequence ID" value="OXA59501.1"/>
    <property type="molecule type" value="Genomic_DNA"/>
</dbReference>
<dbReference type="SMART" id="SM00409">
    <property type="entry name" value="IG"/>
    <property type="match status" value="2"/>
</dbReference>
<protein>
    <recommendedName>
        <fullName evidence="15">Interference hedgehog</fullName>
    </recommendedName>
</protein>
<keyword evidence="4" id="KW-0732">Signal</keyword>
<comment type="function">
    <text evidence="12">Mediates response to the active Hedgehog (Hh) protein signal in embryos, functioning upstream or at the level of patched (ptc).</text>
</comment>
<comment type="subcellular location">
    <subcellularLocation>
        <location evidence="1">Membrane</location>
    </subcellularLocation>
</comment>
<dbReference type="InterPro" id="IPR003599">
    <property type="entry name" value="Ig_sub"/>
</dbReference>
<comment type="similarity">
    <text evidence="13">Belongs to the immunoglobulin superfamily. IHOG family.</text>
</comment>
<evidence type="ECO:0000256" key="9">
    <source>
        <dbReference type="ARBA" id="ARBA00023157"/>
    </source>
</evidence>
<feature type="domain" description="Fibronectin type-III" evidence="19">
    <location>
        <begin position="454"/>
        <end position="548"/>
    </location>
</feature>
<evidence type="ECO:0000256" key="17">
    <source>
        <dbReference type="SAM" id="Phobius"/>
    </source>
</evidence>
<dbReference type="InterPro" id="IPR003598">
    <property type="entry name" value="Ig_sub2"/>
</dbReference>
<dbReference type="PANTHER" id="PTHR44170">
    <property type="entry name" value="PROTEIN SIDEKICK"/>
    <property type="match status" value="1"/>
</dbReference>
<dbReference type="STRING" id="158441.A0A226ERU3"/>
<keyword evidence="7 17" id="KW-1133">Transmembrane helix</keyword>
<evidence type="ECO:0000256" key="6">
    <source>
        <dbReference type="ARBA" id="ARBA00022974"/>
    </source>
</evidence>
<dbReference type="PROSITE" id="PS50835">
    <property type="entry name" value="IG_LIKE"/>
    <property type="match status" value="2"/>
</dbReference>
<keyword evidence="3 17" id="KW-0812">Transmembrane</keyword>
<evidence type="ECO:0000256" key="14">
    <source>
        <dbReference type="ARBA" id="ARBA00038530"/>
    </source>
</evidence>
<evidence type="ECO:0000256" key="2">
    <source>
        <dbReference type="ARBA" id="ARBA00022674"/>
    </source>
</evidence>
<dbReference type="Proteomes" id="UP000198287">
    <property type="component" value="Unassembled WGS sequence"/>
</dbReference>
<dbReference type="InterPro" id="IPR036116">
    <property type="entry name" value="FN3_sf"/>
</dbReference>
<feature type="domain" description="Ig-like" evidence="18">
    <location>
        <begin position="101"/>
        <end position="182"/>
    </location>
</feature>
<reference evidence="20 21" key="1">
    <citation type="submission" date="2015-12" db="EMBL/GenBank/DDBJ databases">
        <title>The genome of Folsomia candida.</title>
        <authorList>
            <person name="Faddeeva A."/>
            <person name="Derks M.F."/>
            <person name="Anvar Y."/>
            <person name="Smit S."/>
            <person name="Van Straalen N."/>
            <person name="Roelofs D."/>
        </authorList>
    </citation>
    <scope>NUCLEOTIDE SEQUENCE [LARGE SCALE GENOMIC DNA]</scope>
    <source>
        <strain evidence="20 21">VU population</strain>
        <tissue evidence="20">Whole body</tissue>
    </source>
</reference>
<evidence type="ECO:0000256" key="15">
    <source>
        <dbReference type="ARBA" id="ARBA00041099"/>
    </source>
</evidence>
<keyword evidence="10" id="KW-0325">Glycoprotein</keyword>
<dbReference type="Gene3D" id="2.60.40.10">
    <property type="entry name" value="Immunoglobulins"/>
    <property type="match status" value="5"/>
</dbReference>
<dbReference type="AlphaFoldDB" id="A0A226ERU3"/>
<dbReference type="SMART" id="SM00060">
    <property type="entry name" value="FN3"/>
    <property type="match status" value="2"/>
</dbReference>
<evidence type="ECO:0000256" key="10">
    <source>
        <dbReference type="ARBA" id="ARBA00023180"/>
    </source>
</evidence>
<keyword evidence="9" id="KW-1015">Disulfide bond</keyword>
<keyword evidence="11" id="KW-0393">Immunoglobulin domain</keyword>
<dbReference type="GO" id="GO:0007399">
    <property type="term" value="P:nervous system development"/>
    <property type="evidence" value="ECO:0007669"/>
    <property type="project" value="TreeGrafter"/>
</dbReference>
<dbReference type="InterPro" id="IPR007110">
    <property type="entry name" value="Ig-like_dom"/>
</dbReference>
<dbReference type="Pfam" id="PF13927">
    <property type="entry name" value="Ig_3"/>
    <property type="match status" value="2"/>
</dbReference>
<dbReference type="SUPFAM" id="SSF49265">
    <property type="entry name" value="Fibronectin type III"/>
    <property type="match status" value="1"/>
</dbReference>
<evidence type="ECO:0000313" key="21">
    <source>
        <dbReference type="Proteomes" id="UP000198287"/>
    </source>
</evidence>
<feature type="compositionally biased region" description="Basic residues" evidence="16">
    <location>
        <begin position="323"/>
        <end position="340"/>
    </location>
</feature>
<evidence type="ECO:0000256" key="11">
    <source>
        <dbReference type="ARBA" id="ARBA00023319"/>
    </source>
</evidence>
<dbReference type="CDD" id="cd00096">
    <property type="entry name" value="Ig"/>
    <property type="match status" value="1"/>
</dbReference>
<feature type="domain" description="Ig-like" evidence="18">
    <location>
        <begin position="190"/>
        <end position="276"/>
    </location>
</feature>
<dbReference type="GO" id="GO:0098609">
    <property type="term" value="P:cell-cell adhesion"/>
    <property type="evidence" value="ECO:0007669"/>
    <property type="project" value="TreeGrafter"/>
</dbReference>
<dbReference type="InterPro" id="IPR003961">
    <property type="entry name" value="FN3_dom"/>
</dbReference>
<dbReference type="FunFam" id="2.60.40.10:FF:000032">
    <property type="entry name" value="palladin isoform X1"/>
    <property type="match status" value="1"/>
</dbReference>
<dbReference type="SUPFAM" id="SSF48726">
    <property type="entry name" value="Immunoglobulin"/>
    <property type="match status" value="3"/>
</dbReference>
<feature type="domain" description="Fibronectin type-III" evidence="19">
    <location>
        <begin position="348"/>
        <end position="446"/>
    </location>
</feature>
<proteinExistence type="inferred from homology"/>
<dbReference type="SMART" id="SM00408">
    <property type="entry name" value="IGc2"/>
    <property type="match status" value="2"/>
</dbReference>
<evidence type="ECO:0000256" key="16">
    <source>
        <dbReference type="SAM" id="MobiDB-lite"/>
    </source>
</evidence>
<evidence type="ECO:0000313" key="20">
    <source>
        <dbReference type="EMBL" id="OXA59501.1"/>
    </source>
</evidence>
<keyword evidence="2" id="KW-0358">Heparin-binding</keyword>
<keyword evidence="6" id="KW-0654">Proteoglycan</keyword>
<evidence type="ECO:0000256" key="13">
    <source>
        <dbReference type="ARBA" id="ARBA00038144"/>
    </source>
</evidence>
<evidence type="ECO:0000256" key="7">
    <source>
        <dbReference type="ARBA" id="ARBA00022989"/>
    </source>
</evidence>
<comment type="caution">
    <text evidence="20">The sequence shown here is derived from an EMBL/GenBank/DDBJ whole genome shotgun (WGS) entry which is preliminary data.</text>
</comment>
<feature type="region of interest" description="Disordered" evidence="16">
    <location>
        <begin position="320"/>
        <end position="353"/>
    </location>
</feature>
<sequence>MSFLIFTAYAQKATLIPYRFKASFLIDITLDGRPIDTESTTGGPYSLSDAGVLHIFNVSVASDSGVYWCVVSNHITTETEVAPFFTRLIVTPKSKGGRRPPEFLVKPKPYFVVPKDGNITLDCVAIGNPPPFITWRKLRSPLTPTARSTAGSLHLFSVGMESEGEYVCEAYNGVGDSLTSLSTLVLNSPPVIVQGPESQIVEEGAPLSLTCGSEGLPKPRVFWVFNGVQLNPDGGNVVLGEEGSLNIARVEKSHAGLWQCFAGNPMGSVYSPAEIRVMPKQFTKMATPESGMNNMTPVLPPTAILKEDLDDDMLEERQEHHPHPYHHHKLHHKNKRRKHGKGGEIMTPPSKPVVNRVSDDSVMVRWTVPPNSGYPIIFFKIQYRDVSKRGSRWMTIDDDIPPHIHSYEVRDLKVGHSYRYRIAAVYSNNDNKSGPTSDKFGLTKESSSRRPSFAPVITNALPYNNSAIVLRWKHMKPEPGGIDGVFIYYRESTSATEYSKVTVLGADTESFYISFLKPGVSYDIKIQSFNRAGASGFSSIIAAKTTGQMSTEKPDPDLIAKDKELLPEDDIPPSNDHLYVLLGSLFIGFWVVLCVSCALCYKCKQRRAEQDAKYPCGDPSLDVDKSLSPDFLGGGHLHHNGLNGYIPTITSHLDEKETSFVERFNNNRPISPSHLNANSSTCDLSSFKNGGGDTTELQLMTKLRKESVVDARNCNSLHRKKNQFNNVHHAPNNHNPHHGGSLRKLPYVSCSSDDLDCGASEDTRGSRIFPKEHYKVSRKHNRRKSGLVE</sequence>
<accession>A0A226ERU3</accession>
<dbReference type="PANTHER" id="PTHR44170:SF33">
    <property type="entry name" value="BROTHER OF IHOG, ISOFORM G-RELATED"/>
    <property type="match status" value="1"/>
</dbReference>
<dbReference type="PROSITE" id="PS50853">
    <property type="entry name" value="FN3"/>
    <property type="match status" value="2"/>
</dbReference>
<comment type="subunit">
    <text evidence="14">Homodimer. Heterotetramer; 2 iHog chains bind 2 hh chains when facilitated by heparin, heparin is required to promote high-affinity interactions between hh and iHog.</text>
</comment>
<gene>
    <name evidence="20" type="ORF">Fcan01_04959</name>
</gene>
<dbReference type="InterPro" id="IPR013783">
    <property type="entry name" value="Ig-like_fold"/>
</dbReference>
<evidence type="ECO:0000256" key="8">
    <source>
        <dbReference type="ARBA" id="ARBA00023136"/>
    </source>
</evidence>
<keyword evidence="21" id="KW-1185">Reference proteome</keyword>
<name>A0A226ERU3_FOLCA</name>
<dbReference type="CDD" id="cd00063">
    <property type="entry name" value="FN3"/>
    <property type="match status" value="2"/>
</dbReference>
<evidence type="ECO:0000256" key="5">
    <source>
        <dbReference type="ARBA" id="ARBA00022737"/>
    </source>
</evidence>
<evidence type="ECO:0000256" key="4">
    <source>
        <dbReference type="ARBA" id="ARBA00022729"/>
    </source>
</evidence>
<organism evidence="20 21">
    <name type="scientific">Folsomia candida</name>
    <name type="common">Springtail</name>
    <dbReference type="NCBI Taxonomy" id="158441"/>
    <lineage>
        <taxon>Eukaryota</taxon>
        <taxon>Metazoa</taxon>
        <taxon>Ecdysozoa</taxon>
        <taxon>Arthropoda</taxon>
        <taxon>Hexapoda</taxon>
        <taxon>Collembola</taxon>
        <taxon>Entomobryomorpha</taxon>
        <taxon>Isotomoidea</taxon>
        <taxon>Isotomidae</taxon>
        <taxon>Proisotominae</taxon>
        <taxon>Folsomia</taxon>
    </lineage>
</organism>
<feature type="transmembrane region" description="Helical" evidence="17">
    <location>
        <begin position="578"/>
        <end position="601"/>
    </location>
</feature>
<evidence type="ECO:0000259" key="18">
    <source>
        <dbReference type="PROSITE" id="PS50835"/>
    </source>
</evidence>
<evidence type="ECO:0000256" key="3">
    <source>
        <dbReference type="ARBA" id="ARBA00022692"/>
    </source>
</evidence>
<evidence type="ECO:0000256" key="12">
    <source>
        <dbReference type="ARBA" id="ARBA00037573"/>
    </source>
</evidence>
<dbReference type="Pfam" id="PF00041">
    <property type="entry name" value="fn3"/>
    <property type="match status" value="2"/>
</dbReference>
<evidence type="ECO:0000256" key="1">
    <source>
        <dbReference type="ARBA" id="ARBA00004370"/>
    </source>
</evidence>
<keyword evidence="5" id="KW-0677">Repeat</keyword>
<dbReference type="OMA" id="PISVMWR"/>